<keyword evidence="2 7" id="KW-0812">Transmembrane</keyword>
<evidence type="ECO:0000256" key="5">
    <source>
        <dbReference type="ARBA" id="ARBA00023186"/>
    </source>
</evidence>
<reference evidence="11" key="1">
    <citation type="submission" date="2022-11" db="UniProtKB">
        <authorList>
            <consortium name="WormBaseParasite"/>
        </authorList>
    </citation>
    <scope>IDENTIFICATION</scope>
</reference>
<dbReference type="PRINTS" id="PR00625">
    <property type="entry name" value="JDOMAIN"/>
</dbReference>
<dbReference type="AlphaFoldDB" id="A0A915PLW5"/>
<dbReference type="Proteomes" id="UP000887581">
    <property type="component" value="Unplaced"/>
</dbReference>
<evidence type="ECO:0000313" key="11">
    <source>
        <dbReference type="WBParaSite" id="sdigi.contig172.g5633.t1"/>
    </source>
</evidence>
<organism evidence="10 11">
    <name type="scientific">Setaria digitata</name>
    <dbReference type="NCBI Taxonomy" id="48799"/>
    <lineage>
        <taxon>Eukaryota</taxon>
        <taxon>Metazoa</taxon>
        <taxon>Ecdysozoa</taxon>
        <taxon>Nematoda</taxon>
        <taxon>Chromadorea</taxon>
        <taxon>Rhabditida</taxon>
        <taxon>Spirurina</taxon>
        <taxon>Spiruromorpha</taxon>
        <taxon>Filarioidea</taxon>
        <taxon>Setariidae</taxon>
        <taxon>Setaria</taxon>
    </lineage>
</organism>
<evidence type="ECO:0000256" key="1">
    <source>
        <dbReference type="ARBA" id="ARBA00004141"/>
    </source>
</evidence>
<dbReference type="SUPFAM" id="SSF46565">
    <property type="entry name" value="Chaperone J-domain"/>
    <property type="match status" value="1"/>
</dbReference>
<dbReference type="InterPro" id="IPR044632">
    <property type="entry name" value="DNAJC25-like"/>
</dbReference>
<keyword evidence="8" id="KW-0732">Signal</keyword>
<dbReference type="PANTHER" id="PTHR44176">
    <property type="entry name" value="DNAJ HOMOLOG SUBFAMILY C MEMBER 25"/>
    <property type="match status" value="1"/>
</dbReference>
<protein>
    <submittedName>
        <fullName evidence="11">J domain-containing protein</fullName>
    </submittedName>
</protein>
<dbReference type="Gene3D" id="1.10.287.110">
    <property type="entry name" value="DnaJ domain"/>
    <property type="match status" value="1"/>
</dbReference>
<comment type="similarity">
    <text evidence="6">Belongs to the DNAJC25 family.</text>
</comment>
<keyword evidence="5" id="KW-0143">Chaperone</keyword>
<evidence type="ECO:0000256" key="2">
    <source>
        <dbReference type="ARBA" id="ARBA00022692"/>
    </source>
</evidence>
<dbReference type="FunFam" id="1.10.287.110:FF:000036">
    <property type="entry name" value="dnaJ homolog subfamily C member 25"/>
    <property type="match status" value="1"/>
</dbReference>
<dbReference type="PANTHER" id="PTHR44176:SF1">
    <property type="entry name" value="DNAJ HOMOLOG SUBFAMILY C MEMBER 25"/>
    <property type="match status" value="1"/>
</dbReference>
<dbReference type="InterPro" id="IPR036869">
    <property type="entry name" value="J_dom_sf"/>
</dbReference>
<dbReference type="Pfam" id="PF00226">
    <property type="entry name" value="DnaJ"/>
    <property type="match status" value="1"/>
</dbReference>
<evidence type="ECO:0000259" key="9">
    <source>
        <dbReference type="PROSITE" id="PS50076"/>
    </source>
</evidence>
<proteinExistence type="inferred from homology"/>
<evidence type="ECO:0000313" key="10">
    <source>
        <dbReference type="Proteomes" id="UP000887581"/>
    </source>
</evidence>
<keyword evidence="3 7" id="KW-1133">Transmembrane helix</keyword>
<keyword evidence="4 7" id="KW-0472">Membrane</keyword>
<dbReference type="CDD" id="cd06257">
    <property type="entry name" value="DnaJ"/>
    <property type="match status" value="1"/>
</dbReference>
<dbReference type="PROSITE" id="PS00636">
    <property type="entry name" value="DNAJ_1"/>
    <property type="match status" value="1"/>
</dbReference>
<dbReference type="InterPro" id="IPR001623">
    <property type="entry name" value="DnaJ_domain"/>
</dbReference>
<dbReference type="GO" id="GO:0005789">
    <property type="term" value="C:endoplasmic reticulum membrane"/>
    <property type="evidence" value="ECO:0007669"/>
    <property type="project" value="TreeGrafter"/>
</dbReference>
<feature type="transmembrane region" description="Helical" evidence="7">
    <location>
        <begin position="216"/>
        <end position="238"/>
    </location>
</feature>
<dbReference type="InterPro" id="IPR018253">
    <property type="entry name" value="DnaJ_domain_CS"/>
</dbReference>
<keyword evidence="10" id="KW-1185">Reference proteome</keyword>
<dbReference type="GO" id="GO:0006457">
    <property type="term" value="P:protein folding"/>
    <property type="evidence" value="ECO:0007669"/>
    <property type="project" value="InterPro"/>
</dbReference>
<feature type="chain" id="PRO_5038030976" evidence="8">
    <location>
        <begin position="20"/>
        <end position="369"/>
    </location>
</feature>
<dbReference type="SMART" id="SM00271">
    <property type="entry name" value="DnaJ"/>
    <property type="match status" value="1"/>
</dbReference>
<dbReference type="WBParaSite" id="sdigi.contig172.g5633.t1">
    <property type="protein sequence ID" value="sdigi.contig172.g5633.t1"/>
    <property type="gene ID" value="sdigi.contig172.g5633"/>
</dbReference>
<dbReference type="PROSITE" id="PS50076">
    <property type="entry name" value="DNAJ_2"/>
    <property type="match status" value="1"/>
</dbReference>
<evidence type="ECO:0000256" key="7">
    <source>
        <dbReference type="SAM" id="Phobius"/>
    </source>
</evidence>
<evidence type="ECO:0000256" key="6">
    <source>
        <dbReference type="ARBA" id="ARBA00024193"/>
    </source>
</evidence>
<accession>A0A915PLW5</accession>
<comment type="subcellular location">
    <subcellularLocation>
        <location evidence="1">Membrane</location>
        <topology evidence="1">Multi-pass membrane protein</topology>
    </subcellularLocation>
</comment>
<evidence type="ECO:0000256" key="8">
    <source>
        <dbReference type="SAM" id="SignalP"/>
    </source>
</evidence>
<name>A0A915PLW5_9BILA</name>
<feature type="domain" description="J" evidence="9">
    <location>
        <begin position="31"/>
        <end position="100"/>
    </location>
</feature>
<sequence length="369" mass="43674">MVLPLLLTALISVFNVIDADLLNGLYCGVESCYEVLSIDRSEFNKNMLGKTYRKLAAQYHPDKISDVTKKKEAEEKFRQIATAYETLKDDETRADYDYYLDHPEQRAYNYYQYYRRRVAPKVDARIVILVTLVLISLFQFLSAAQKYKEAVDYAVKQEKYRNAAKEIAKERGISLEGDFRNKKSRKEYTEKLLRHIIEENVDIRGGCKKPSIYNTLLWTIIVLPYTIYRYVAWNFLWFTKYRIKKEEYDEDAKSYLMRKNLGLSEEQFTSLDDNERACLLENELWDSVKFAEWKAAKEDEQKERLAVSGRYKRYRRYMKNHADQQSVVPLSANRFSSLEKQVENDTIHSYAIKNAIRESRQPKVLDVRS</sequence>
<feature type="signal peptide" evidence="8">
    <location>
        <begin position="1"/>
        <end position="19"/>
    </location>
</feature>
<evidence type="ECO:0000256" key="3">
    <source>
        <dbReference type="ARBA" id="ARBA00022989"/>
    </source>
</evidence>
<evidence type="ECO:0000256" key="4">
    <source>
        <dbReference type="ARBA" id="ARBA00023136"/>
    </source>
</evidence>